<evidence type="ECO:0000259" key="2">
    <source>
        <dbReference type="Pfam" id="PF24852"/>
    </source>
</evidence>
<evidence type="ECO:0000256" key="1">
    <source>
        <dbReference type="SAM" id="MobiDB-lite"/>
    </source>
</evidence>
<dbReference type="EMBL" id="MU251264">
    <property type="protein sequence ID" value="KAG9252147.1"/>
    <property type="molecule type" value="Genomic_DNA"/>
</dbReference>
<dbReference type="PANTHER" id="PTHR42339:SF1">
    <property type="entry name" value="HISTONE H1"/>
    <property type="match status" value="1"/>
</dbReference>
<feature type="region of interest" description="Disordered" evidence="1">
    <location>
        <begin position="1"/>
        <end position="68"/>
    </location>
</feature>
<sequence length="321" mass="35328">MVTVPDKALGPRDPNAGAAFPPGSIFPHNPQELPAIAARMDKENKVTATAKSKPNPKKRKSDANDETDVKALLFPDDAPYIDEDDDRLRKWLKSGAMKVGEFQRAIGVSQHSYSNFVNRTGTWNGEGCDAYFAAARFFRKRELQGLPMTLPKSAKKAKTGTDAKSTKAKEQELLDVSGVTLPGEEEMAVPVFDTPKEARRKIRDLQSKGISQAAIARALTSALPADCGKSVSAQNLRTFLGGKGVMGGNTTIAFYAAYVFFEKRRLKAGKSKSKTREEMEDAHGPMGVDIENNSNGTYWVMSSESEPYYDSYGKLRTYKRR</sequence>
<name>A0A9P8CMI3_9HYPO</name>
<dbReference type="OrthoDB" id="2592504at2759"/>
<protein>
    <recommendedName>
        <fullName evidence="2">DUF7726 domain-containing protein</fullName>
    </recommendedName>
</protein>
<dbReference type="PANTHER" id="PTHR42339">
    <property type="entry name" value="HISTONE H1"/>
    <property type="match status" value="1"/>
</dbReference>
<feature type="domain" description="DUF7726" evidence="2">
    <location>
        <begin position="190"/>
        <end position="270"/>
    </location>
</feature>
<gene>
    <name evidence="3" type="ORF">F5Z01DRAFT_738690</name>
</gene>
<dbReference type="GeneID" id="70297723"/>
<feature type="compositionally biased region" description="Basic and acidic residues" evidence="1">
    <location>
        <begin position="274"/>
        <end position="283"/>
    </location>
</feature>
<feature type="region of interest" description="Disordered" evidence="1">
    <location>
        <begin position="270"/>
        <end position="289"/>
    </location>
</feature>
<evidence type="ECO:0000313" key="4">
    <source>
        <dbReference type="Proteomes" id="UP000887229"/>
    </source>
</evidence>
<dbReference type="RefSeq" id="XP_046116071.1">
    <property type="nucleotide sequence ID" value="XM_046266820.1"/>
</dbReference>
<reference evidence="3" key="1">
    <citation type="journal article" date="2021" name="IMA Fungus">
        <title>Genomic characterization of three marine fungi, including Emericellopsis atlantica sp. nov. with signatures of a generalist lifestyle and marine biomass degradation.</title>
        <authorList>
            <person name="Hagestad O.C."/>
            <person name="Hou L."/>
            <person name="Andersen J.H."/>
            <person name="Hansen E.H."/>
            <person name="Altermark B."/>
            <person name="Li C."/>
            <person name="Kuhnert E."/>
            <person name="Cox R.J."/>
            <person name="Crous P.W."/>
            <person name="Spatafora J.W."/>
            <person name="Lail K."/>
            <person name="Amirebrahimi M."/>
            <person name="Lipzen A."/>
            <person name="Pangilinan J."/>
            <person name="Andreopoulos W."/>
            <person name="Hayes R.D."/>
            <person name="Ng V."/>
            <person name="Grigoriev I.V."/>
            <person name="Jackson S.A."/>
            <person name="Sutton T.D.S."/>
            <person name="Dobson A.D.W."/>
            <person name="Rama T."/>
        </authorList>
    </citation>
    <scope>NUCLEOTIDE SEQUENCE</scope>
    <source>
        <strain evidence="3">TS7</strain>
    </source>
</reference>
<organism evidence="3 4">
    <name type="scientific">Emericellopsis atlantica</name>
    <dbReference type="NCBI Taxonomy" id="2614577"/>
    <lineage>
        <taxon>Eukaryota</taxon>
        <taxon>Fungi</taxon>
        <taxon>Dikarya</taxon>
        <taxon>Ascomycota</taxon>
        <taxon>Pezizomycotina</taxon>
        <taxon>Sordariomycetes</taxon>
        <taxon>Hypocreomycetidae</taxon>
        <taxon>Hypocreales</taxon>
        <taxon>Bionectriaceae</taxon>
        <taxon>Emericellopsis</taxon>
    </lineage>
</organism>
<accession>A0A9P8CMI3</accession>
<dbReference type="Pfam" id="PF24852">
    <property type="entry name" value="DUF7726"/>
    <property type="match status" value="2"/>
</dbReference>
<dbReference type="Proteomes" id="UP000887229">
    <property type="component" value="Unassembled WGS sequence"/>
</dbReference>
<comment type="caution">
    <text evidence="3">The sequence shown here is derived from an EMBL/GenBank/DDBJ whole genome shotgun (WGS) entry which is preliminary data.</text>
</comment>
<feature type="domain" description="DUF7726" evidence="2">
    <location>
        <begin position="88"/>
        <end position="146"/>
    </location>
</feature>
<keyword evidence="4" id="KW-1185">Reference proteome</keyword>
<dbReference type="InterPro" id="IPR056143">
    <property type="entry name" value="DUF7726"/>
</dbReference>
<evidence type="ECO:0000313" key="3">
    <source>
        <dbReference type="EMBL" id="KAG9252147.1"/>
    </source>
</evidence>
<proteinExistence type="predicted"/>
<dbReference type="AlphaFoldDB" id="A0A9P8CMI3"/>